<protein>
    <recommendedName>
        <fullName evidence="3">Golgi associated RAB2 interactor protein-like Rab2B-binding domain-containing protein</fullName>
    </recommendedName>
</protein>
<keyword evidence="5" id="KW-1185">Reference proteome</keyword>
<reference evidence="4" key="1">
    <citation type="submission" date="2025-08" db="UniProtKB">
        <authorList>
            <consortium name="Ensembl"/>
        </authorList>
    </citation>
    <scope>IDENTIFICATION</scope>
</reference>
<dbReference type="Pfam" id="PF12480">
    <property type="entry name" value="GARIL_Rab2_bd"/>
    <property type="match status" value="1"/>
</dbReference>
<feature type="compositionally biased region" description="Basic and acidic residues" evidence="2">
    <location>
        <begin position="240"/>
        <end position="256"/>
    </location>
</feature>
<feature type="region of interest" description="Disordered" evidence="2">
    <location>
        <begin position="690"/>
        <end position="714"/>
    </location>
</feature>
<accession>A0A8C5KW57</accession>
<dbReference type="AlphaFoldDB" id="A0A8C5KW57"/>
<proteinExistence type="inferred from homology"/>
<feature type="region of interest" description="Disordered" evidence="2">
    <location>
        <begin position="240"/>
        <end position="260"/>
    </location>
</feature>
<evidence type="ECO:0000259" key="3">
    <source>
        <dbReference type="Pfam" id="PF12480"/>
    </source>
</evidence>
<evidence type="ECO:0000313" key="4">
    <source>
        <dbReference type="Ensembl" id="ENSJJAP00000016771.1"/>
    </source>
</evidence>
<dbReference type="OMA" id="HLCVHDL"/>
<dbReference type="PANTHER" id="PTHR22574:SF12">
    <property type="entry name" value="GOLGI-ASSOCIATED RAB2 INTERACTOR PROTEIN 5B"/>
    <property type="match status" value="1"/>
</dbReference>
<gene>
    <name evidence="4" type="primary">Garin5b</name>
</gene>
<feature type="domain" description="Golgi associated RAB2 interactor protein-like Rab2B-binding" evidence="3">
    <location>
        <begin position="98"/>
        <end position="164"/>
    </location>
</feature>
<organism evidence="4 5">
    <name type="scientific">Jaculus jaculus</name>
    <name type="common">Lesser Egyptian jerboa</name>
    <dbReference type="NCBI Taxonomy" id="51337"/>
    <lineage>
        <taxon>Eukaryota</taxon>
        <taxon>Metazoa</taxon>
        <taxon>Chordata</taxon>
        <taxon>Craniata</taxon>
        <taxon>Vertebrata</taxon>
        <taxon>Euteleostomi</taxon>
        <taxon>Mammalia</taxon>
        <taxon>Eutheria</taxon>
        <taxon>Euarchontoglires</taxon>
        <taxon>Glires</taxon>
        <taxon>Rodentia</taxon>
        <taxon>Myomorpha</taxon>
        <taxon>Dipodoidea</taxon>
        <taxon>Dipodidae</taxon>
        <taxon>Dipodinae</taxon>
        <taxon>Jaculus</taxon>
    </lineage>
</organism>
<dbReference type="GeneTree" id="ENSGT00940000163150"/>
<name>A0A8C5KW57_JACJA</name>
<evidence type="ECO:0000256" key="2">
    <source>
        <dbReference type="SAM" id="MobiDB-lite"/>
    </source>
</evidence>
<dbReference type="GO" id="GO:0005634">
    <property type="term" value="C:nucleus"/>
    <property type="evidence" value="ECO:0007669"/>
    <property type="project" value="TreeGrafter"/>
</dbReference>
<dbReference type="InterPro" id="IPR022168">
    <property type="entry name" value="GARIL-like_Rab2B-bd"/>
</dbReference>
<evidence type="ECO:0000256" key="1">
    <source>
        <dbReference type="ARBA" id="ARBA00038379"/>
    </source>
</evidence>
<comment type="similarity">
    <text evidence="1">Belongs to the GARIN family.</text>
</comment>
<dbReference type="PANTHER" id="PTHR22574">
    <property type="match status" value="1"/>
</dbReference>
<dbReference type="Proteomes" id="UP000694385">
    <property type="component" value="Unassembled WGS sequence"/>
</dbReference>
<dbReference type="GO" id="GO:0007286">
    <property type="term" value="P:spermatid development"/>
    <property type="evidence" value="ECO:0007669"/>
    <property type="project" value="UniProtKB-ARBA"/>
</dbReference>
<evidence type="ECO:0000313" key="5">
    <source>
        <dbReference type="Proteomes" id="UP000694385"/>
    </source>
</evidence>
<reference evidence="4" key="2">
    <citation type="submission" date="2025-09" db="UniProtKB">
        <authorList>
            <consortium name="Ensembl"/>
        </authorList>
    </citation>
    <scope>IDENTIFICATION</scope>
</reference>
<feature type="region of interest" description="Disordered" evidence="2">
    <location>
        <begin position="362"/>
        <end position="381"/>
    </location>
</feature>
<sequence>MKRLWNMRRAQPPQGPPMWVPVLGELQKTLQKGEYLPLRPLPMFESNFVQVTNHGGPVFVHHSANRLTMGVAASLPGLVLPDILLIAQPPQSRDCSGLTLTRMIPLDLAHLYVHDLPTWRIKLRLITGRYYYLELDAPDHELGFLFDCWIRLINLLHEPNMTWVPRTLKTPPLDLPLEVAPASTWQLQVGSQCVEVAKNIYPYNSRTAQKQRKAKVLKHKLKSQAVGDSLPLMCSQMGHPDVKKKPTKKFHPDACPERSNTQIHVSDKDSITIRTIFSIISKTACTSNSEGATGWGGLIQTPSHCISGDSPNFIFLNSYKHMDTFMWPQGFEDLMDPESSALSSSLHLSPYPPALYCSPPHSSFPRSKAKPMSSMKNRRPLPSKKVPITIRRGPFILDQSHKVRDVPALPRKAPAAPPSTQKAIPDLSWKASPLLPGPQKTPHIPDLSWKTPVLLKFPHTSAIPQKEMLPPTPKKECLVPHTPSQKFLASSSQYQQVNDLPTSGAKAPIDPCMLGGVLGRNKTEGKQEPVMLVGLHETKVIDIRNQTRTLESPSTTTQKESKDILISKSMEGRFYEKKEEVTVDHHDKKSKEVGQQKRWVTTKKMAIELPLPEGSRPFSVEGLTLAKLMITANSQEQHLKPPVVSLPSWLSMASRASTMSRMANMPFACSQMKPVVVREQPEFHMWVKNENTQQWTKRGPSWDPVGSSKPRVQS</sequence>
<dbReference type="Ensembl" id="ENSJJAT00000023284.1">
    <property type="protein sequence ID" value="ENSJJAP00000016771.1"/>
    <property type="gene ID" value="ENSJJAG00000018518.1"/>
</dbReference>